<sequence>MLSSQRKLSEAQCQQIDLADDAGLQQRKSFDLMSKEVGGRTNLGYTRLDQKNYLRKRRQRSLVHGEAGYLLQYFQRKLVESPPFYHAYQLDVEDQITNVFWADAGMLIDYGYFGDVFSLDSTYCTNSSHRPLAVFSGFNHHQRAVIFGAALLYDETTESYKWLFETFLEAHKQKRPQTIFTDQD</sequence>
<evidence type="ECO:0000313" key="2">
    <source>
        <dbReference type="EMBL" id="KYP69769.1"/>
    </source>
</evidence>
<evidence type="ECO:0000259" key="1">
    <source>
        <dbReference type="Pfam" id="PF10551"/>
    </source>
</evidence>
<organism evidence="2 3">
    <name type="scientific">Cajanus cajan</name>
    <name type="common">Pigeon pea</name>
    <name type="synonym">Cajanus indicus</name>
    <dbReference type="NCBI Taxonomy" id="3821"/>
    <lineage>
        <taxon>Eukaryota</taxon>
        <taxon>Viridiplantae</taxon>
        <taxon>Streptophyta</taxon>
        <taxon>Embryophyta</taxon>
        <taxon>Tracheophyta</taxon>
        <taxon>Spermatophyta</taxon>
        <taxon>Magnoliopsida</taxon>
        <taxon>eudicotyledons</taxon>
        <taxon>Gunneridae</taxon>
        <taxon>Pentapetalae</taxon>
        <taxon>rosids</taxon>
        <taxon>fabids</taxon>
        <taxon>Fabales</taxon>
        <taxon>Fabaceae</taxon>
        <taxon>Papilionoideae</taxon>
        <taxon>50 kb inversion clade</taxon>
        <taxon>NPAAA clade</taxon>
        <taxon>indigoferoid/millettioid clade</taxon>
        <taxon>Phaseoleae</taxon>
        <taxon>Cajanus</taxon>
    </lineage>
</organism>
<dbReference type="STRING" id="3821.A0A151TRV0"/>
<dbReference type="Pfam" id="PF10551">
    <property type="entry name" value="MULE"/>
    <property type="match status" value="1"/>
</dbReference>
<dbReference type="EMBL" id="CM003605">
    <property type="protein sequence ID" value="KYP69769.1"/>
    <property type="molecule type" value="Genomic_DNA"/>
</dbReference>
<reference evidence="2 3" key="1">
    <citation type="journal article" date="2012" name="Nat. Biotechnol.">
        <title>Draft genome sequence of pigeonpea (Cajanus cajan), an orphan legume crop of resource-poor farmers.</title>
        <authorList>
            <person name="Varshney R.K."/>
            <person name="Chen W."/>
            <person name="Li Y."/>
            <person name="Bharti A.K."/>
            <person name="Saxena R.K."/>
            <person name="Schlueter J.A."/>
            <person name="Donoghue M.T."/>
            <person name="Azam S."/>
            <person name="Fan G."/>
            <person name="Whaley A.M."/>
            <person name="Farmer A.D."/>
            <person name="Sheridan J."/>
            <person name="Iwata A."/>
            <person name="Tuteja R."/>
            <person name="Penmetsa R.V."/>
            <person name="Wu W."/>
            <person name="Upadhyaya H.D."/>
            <person name="Yang S.P."/>
            <person name="Shah T."/>
            <person name="Saxena K.B."/>
            <person name="Michael T."/>
            <person name="McCombie W.R."/>
            <person name="Yang B."/>
            <person name="Zhang G."/>
            <person name="Yang H."/>
            <person name="Wang J."/>
            <person name="Spillane C."/>
            <person name="Cook D.R."/>
            <person name="May G.D."/>
            <person name="Xu X."/>
            <person name="Jackson S.A."/>
        </authorList>
    </citation>
    <scope>NUCLEOTIDE SEQUENCE [LARGE SCALE GENOMIC DNA]</scope>
    <source>
        <strain evidence="3">cv. Asha</strain>
    </source>
</reference>
<dbReference type="Gramene" id="C.cajan_08717.t">
    <property type="protein sequence ID" value="C.cajan_08717.t.cds1"/>
    <property type="gene ID" value="C.cajan_08717"/>
</dbReference>
<dbReference type="PANTHER" id="PTHR47718">
    <property type="entry name" value="OS01G0519700 PROTEIN"/>
    <property type="match status" value="1"/>
</dbReference>
<dbReference type="Proteomes" id="UP000075243">
    <property type="component" value="Chromosome 3"/>
</dbReference>
<protein>
    <submittedName>
        <fullName evidence="2">Protein FAR1-RELATED SEQUENCE 5</fullName>
    </submittedName>
</protein>
<dbReference type="OMA" id="TYRANDY"/>
<dbReference type="AlphaFoldDB" id="A0A151TRV0"/>
<evidence type="ECO:0000313" key="3">
    <source>
        <dbReference type="Proteomes" id="UP000075243"/>
    </source>
</evidence>
<name>A0A151TRV0_CAJCA</name>
<gene>
    <name evidence="2" type="ORF">KK1_008972</name>
</gene>
<keyword evidence="3" id="KW-1185">Reference proteome</keyword>
<feature type="domain" description="MULE transposase" evidence="1">
    <location>
        <begin position="116"/>
        <end position="184"/>
    </location>
</feature>
<proteinExistence type="predicted"/>
<dbReference type="InterPro" id="IPR018289">
    <property type="entry name" value="MULE_transposase_dom"/>
</dbReference>
<dbReference type="PANTHER" id="PTHR47718:SF2">
    <property type="entry name" value="PROTEIN FAR1-RELATED SEQUENCE 5-LIKE"/>
    <property type="match status" value="1"/>
</dbReference>
<accession>A0A151TRV0</accession>